<dbReference type="Proteomes" id="UP000663825">
    <property type="component" value="Unassembled WGS sequence"/>
</dbReference>
<dbReference type="Pfam" id="PF06189">
    <property type="entry name" value="5-nucleotidase"/>
    <property type="match status" value="1"/>
</dbReference>
<dbReference type="EMBL" id="CAJNXB010001405">
    <property type="protein sequence ID" value="CAF3162857.1"/>
    <property type="molecule type" value="Genomic_DNA"/>
</dbReference>
<evidence type="ECO:0000313" key="3">
    <source>
        <dbReference type="EMBL" id="CAF3395762.1"/>
    </source>
</evidence>
<comment type="caution">
    <text evidence="5">The sequence shown here is derived from an EMBL/GenBank/DDBJ whole genome shotgun (WGS) entry which is preliminary data.</text>
</comment>
<dbReference type="Proteomes" id="UP000663873">
    <property type="component" value="Unassembled WGS sequence"/>
</dbReference>
<reference evidence="5" key="1">
    <citation type="submission" date="2021-02" db="EMBL/GenBank/DDBJ databases">
        <authorList>
            <person name="Nowell W R."/>
        </authorList>
    </citation>
    <scope>NUCLEOTIDE SEQUENCE</scope>
</reference>
<dbReference type="EMBL" id="CAJNYD010002148">
    <property type="protein sequence ID" value="CAF3395762.1"/>
    <property type="molecule type" value="Genomic_DNA"/>
</dbReference>
<dbReference type="PANTHER" id="PTHR31367">
    <property type="entry name" value="CYTOSOLIC 5'-NUCLEOTIDASE 1 FAMILY MEMBER"/>
    <property type="match status" value="1"/>
</dbReference>
<dbReference type="OrthoDB" id="9994138at2759"/>
<evidence type="ECO:0000313" key="5">
    <source>
        <dbReference type="EMBL" id="CAF4570479.1"/>
    </source>
</evidence>
<evidence type="ECO:0008006" key="8">
    <source>
        <dbReference type="Google" id="ProtNLM"/>
    </source>
</evidence>
<feature type="compositionally biased region" description="Polar residues" evidence="1">
    <location>
        <begin position="357"/>
        <end position="366"/>
    </location>
</feature>
<dbReference type="EMBL" id="CAJOBP010002200">
    <property type="protein sequence ID" value="CAF4340577.1"/>
    <property type="molecule type" value="Genomic_DNA"/>
</dbReference>
<dbReference type="GO" id="GO:0000166">
    <property type="term" value="F:nucleotide binding"/>
    <property type="evidence" value="ECO:0007669"/>
    <property type="project" value="InterPro"/>
</dbReference>
<dbReference type="PANTHER" id="PTHR31367:SF5">
    <property type="entry name" value="CYTOSOLIC 5'-NUCLEOTIDASE 1A"/>
    <property type="match status" value="1"/>
</dbReference>
<evidence type="ECO:0000313" key="4">
    <source>
        <dbReference type="EMBL" id="CAF4340577.1"/>
    </source>
</evidence>
<dbReference type="SUPFAM" id="SSF56784">
    <property type="entry name" value="HAD-like"/>
    <property type="match status" value="1"/>
</dbReference>
<dbReference type="InterPro" id="IPR010394">
    <property type="entry name" value="5-nucleotidase"/>
</dbReference>
<accession>A0A820ZUI9</accession>
<proteinExistence type="predicted"/>
<gene>
    <name evidence="5" type="ORF">HFQ381_LOCUS31979</name>
    <name evidence="3" type="ORF">LUA448_LOCUS17094</name>
    <name evidence="2" type="ORF">TIS948_LOCUS10372</name>
    <name evidence="4" type="ORF">UJA718_LOCUS15112</name>
</gene>
<dbReference type="InterPro" id="IPR036412">
    <property type="entry name" value="HAD-like_sf"/>
</dbReference>
<dbReference type="Proteomes" id="UP000663833">
    <property type="component" value="Unassembled WGS sequence"/>
</dbReference>
<dbReference type="GO" id="GO:0000287">
    <property type="term" value="F:magnesium ion binding"/>
    <property type="evidence" value="ECO:0007669"/>
    <property type="project" value="InterPro"/>
</dbReference>
<dbReference type="GO" id="GO:0005737">
    <property type="term" value="C:cytoplasm"/>
    <property type="evidence" value="ECO:0007669"/>
    <property type="project" value="InterPro"/>
</dbReference>
<dbReference type="AlphaFoldDB" id="A0A820ZUI9"/>
<sequence length="366" mass="41419">MSTPFELVVCITSTALFDCNESHKIWEREGLEAYQEHQHARVIIPMKPGVGFPLVQSLLELNKIAGKHLVEVILVSRNDGDSGERVRHSITHYKLPITRMSFTAGTDVTKYLPAWKCDLFLSTEEDQVRTVLTSTNGNIFEGIAAALVCSIRDETITTELNCSTDDETMAVHNLPEFVSLPQWPEGQVRIVFDGDGVLFSDEAEHIFHTQGLTAFNQSEQEKGHIPLPKGPMQAFALKLQKVRRALEDVNSWRVRTFLVTARDREAIKRVYRTLQEWDLEIDEKHFLGGLDKTPILRAIDPAIYFDDSTDHIQRAKQHVPAAHVVYGAKNIQASSYTIESKTRTTVPEDENARCNRTEQQALKTTH</sequence>
<protein>
    <recommendedName>
        <fullName evidence="8">5'-nucleotidase</fullName>
    </recommendedName>
</protein>
<keyword evidence="7" id="KW-1185">Reference proteome</keyword>
<dbReference type="GO" id="GO:0008253">
    <property type="term" value="F:5'-nucleotidase activity"/>
    <property type="evidence" value="ECO:0007669"/>
    <property type="project" value="InterPro"/>
</dbReference>
<evidence type="ECO:0000256" key="1">
    <source>
        <dbReference type="SAM" id="MobiDB-lite"/>
    </source>
</evidence>
<dbReference type="GO" id="GO:0009117">
    <property type="term" value="P:nucleotide metabolic process"/>
    <property type="evidence" value="ECO:0007669"/>
    <property type="project" value="InterPro"/>
</dbReference>
<evidence type="ECO:0000313" key="6">
    <source>
        <dbReference type="Proteomes" id="UP000663851"/>
    </source>
</evidence>
<name>A0A820ZUI9_9BILA</name>
<evidence type="ECO:0000313" key="7">
    <source>
        <dbReference type="Proteomes" id="UP000663873"/>
    </source>
</evidence>
<dbReference type="EMBL" id="CAJOBO010007144">
    <property type="protein sequence ID" value="CAF4570479.1"/>
    <property type="molecule type" value="Genomic_DNA"/>
</dbReference>
<feature type="region of interest" description="Disordered" evidence="1">
    <location>
        <begin position="340"/>
        <end position="366"/>
    </location>
</feature>
<dbReference type="Proteomes" id="UP000663851">
    <property type="component" value="Unassembled WGS sequence"/>
</dbReference>
<evidence type="ECO:0000313" key="2">
    <source>
        <dbReference type="EMBL" id="CAF3162857.1"/>
    </source>
</evidence>
<organism evidence="5 6">
    <name type="scientific">Rotaria socialis</name>
    <dbReference type="NCBI Taxonomy" id="392032"/>
    <lineage>
        <taxon>Eukaryota</taxon>
        <taxon>Metazoa</taxon>
        <taxon>Spiralia</taxon>
        <taxon>Gnathifera</taxon>
        <taxon>Rotifera</taxon>
        <taxon>Eurotatoria</taxon>
        <taxon>Bdelloidea</taxon>
        <taxon>Philodinida</taxon>
        <taxon>Philodinidae</taxon>
        <taxon>Rotaria</taxon>
    </lineage>
</organism>